<name>A0A556AJG4_9BURK</name>
<dbReference type="Gene3D" id="3.40.190.150">
    <property type="entry name" value="Bordetella uptake gene, domain 1"/>
    <property type="match status" value="1"/>
</dbReference>
<dbReference type="EMBL" id="VLTJ01000029">
    <property type="protein sequence ID" value="TSH93048.1"/>
    <property type="molecule type" value="Genomic_DNA"/>
</dbReference>
<dbReference type="Pfam" id="PF03401">
    <property type="entry name" value="TctC"/>
    <property type="match status" value="1"/>
</dbReference>
<comment type="similarity">
    <text evidence="1">Belongs to the UPF0065 (bug) family.</text>
</comment>
<feature type="signal peptide" evidence="2">
    <location>
        <begin position="1"/>
        <end position="30"/>
    </location>
</feature>
<sequence length="338" mass="35487">MRTWCSTKALPACLALSAALFAAAYAAAHAADRAGAAGDAASYPNQPVKLLVATTAGGTADTLARAIGKHMSERWGQPIVVEQRVGANGMIASAQLKRAPADGYTVYLSLSSMVQNVLLQKEPGYALTDFAPVSQVAVFPIAAVLNGEVPANSIDEVLALAGRQPGKLSYGSYGIGSGGHIVGAGLAHQGKVDMVHVPYAGEAAGFPDLVSGRITLFYASLGFVAQQAEAGKVKLLAVASPARLRQFPDIPTFAEEGFEAVNLPGWSGFFMPRDTPRPIVEKFSAAVRDAVADPAIHQLIEGYGYVPVGNTPDEFQQVLRTDLQGWRRVIEASAIRLD</sequence>
<gene>
    <name evidence="3" type="ORF">FOZ76_16825</name>
</gene>
<dbReference type="InterPro" id="IPR005064">
    <property type="entry name" value="BUG"/>
</dbReference>
<organism evidence="3 4">
    <name type="scientific">Verticiella sediminum</name>
    <dbReference type="NCBI Taxonomy" id="1247510"/>
    <lineage>
        <taxon>Bacteria</taxon>
        <taxon>Pseudomonadati</taxon>
        <taxon>Pseudomonadota</taxon>
        <taxon>Betaproteobacteria</taxon>
        <taxon>Burkholderiales</taxon>
        <taxon>Alcaligenaceae</taxon>
        <taxon>Verticiella</taxon>
    </lineage>
</organism>
<reference evidence="3 4" key="1">
    <citation type="submission" date="2019-07" db="EMBL/GenBank/DDBJ databases">
        <title>Qingshengfaniella alkalisoli gen. nov., sp. nov., isolated from saline soil.</title>
        <authorList>
            <person name="Xu L."/>
            <person name="Huang X.-X."/>
            <person name="Sun J.-Q."/>
        </authorList>
    </citation>
    <scope>NUCLEOTIDE SEQUENCE [LARGE SCALE GENOMIC DNA]</scope>
    <source>
        <strain evidence="3 4">DSM 27279</strain>
    </source>
</reference>
<feature type="chain" id="PRO_5022084839" evidence="2">
    <location>
        <begin position="31"/>
        <end position="338"/>
    </location>
</feature>
<evidence type="ECO:0000313" key="3">
    <source>
        <dbReference type="EMBL" id="TSH93048.1"/>
    </source>
</evidence>
<dbReference type="AlphaFoldDB" id="A0A556AJG4"/>
<dbReference type="OrthoDB" id="8627779at2"/>
<keyword evidence="2" id="KW-0732">Signal</keyword>
<dbReference type="PIRSF" id="PIRSF017082">
    <property type="entry name" value="YflP"/>
    <property type="match status" value="1"/>
</dbReference>
<dbReference type="SUPFAM" id="SSF53850">
    <property type="entry name" value="Periplasmic binding protein-like II"/>
    <property type="match status" value="1"/>
</dbReference>
<protein>
    <submittedName>
        <fullName evidence="3">Tripartite tricarboxylate transporter substrate binding protein</fullName>
    </submittedName>
</protein>
<dbReference type="InterPro" id="IPR042100">
    <property type="entry name" value="Bug_dom1"/>
</dbReference>
<dbReference type="PANTHER" id="PTHR42928:SF5">
    <property type="entry name" value="BLR1237 PROTEIN"/>
    <property type="match status" value="1"/>
</dbReference>
<accession>A0A556AJG4</accession>
<dbReference type="PANTHER" id="PTHR42928">
    <property type="entry name" value="TRICARBOXYLATE-BINDING PROTEIN"/>
    <property type="match status" value="1"/>
</dbReference>
<evidence type="ECO:0000256" key="2">
    <source>
        <dbReference type="SAM" id="SignalP"/>
    </source>
</evidence>
<proteinExistence type="inferred from homology"/>
<dbReference type="RefSeq" id="WP_143949415.1">
    <property type="nucleotide sequence ID" value="NZ_BAABMB010000001.1"/>
</dbReference>
<dbReference type="CDD" id="cd07012">
    <property type="entry name" value="PBP2_Bug_TTT"/>
    <property type="match status" value="1"/>
</dbReference>
<comment type="caution">
    <text evidence="3">The sequence shown here is derived from an EMBL/GenBank/DDBJ whole genome shotgun (WGS) entry which is preliminary data.</text>
</comment>
<evidence type="ECO:0000256" key="1">
    <source>
        <dbReference type="ARBA" id="ARBA00006987"/>
    </source>
</evidence>
<keyword evidence="4" id="KW-1185">Reference proteome</keyword>
<dbReference type="Gene3D" id="3.40.190.10">
    <property type="entry name" value="Periplasmic binding protein-like II"/>
    <property type="match status" value="1"/>
</dbReference>
<evidence type="ECO:0000313" key="4">
    <source>
        <dbReference type="Proteomes" id="UP000318405"/>
    </source>
</evidence>
<dbReference type="Proteomes" id="UP000318405">
    <property type="component" value="Unassembled WGS sequence"/>
</dbReference>